<dbReference type="EMBL" id="NGMO01000001">
    <property type="protein sequence ID" value="OTP12393.1"/>
    <property type="molecule type" value="Genomic_DNA"/>
</dbReference>
<comment type="similarity">
    <text evidence="1">Belongs to the FGGY kinase family.</text>
</comment>
<reference evidence="6 7" key="1">
    <citation type="submission" date="2017-05" db="EMBL/GenBank/DDBJ databases">
        <title>The Genome Sequence of Enterococcus sp. 10A9_DIV0425.</title>
        <authorList>
            <consortium name="The Broad Institute Genomics Platform"/>
            <consortium name="The Broad Institute Genomic Center for Infectious Diseases"/>
            <person name="Earl A."/>
            <person name="Manson A."/>
            <person name="Schwartman J."/>
            <person name="Gilmore M."/>
            <person name="Abouelleil A."/>
            <person name="Cao P."/>
            <person name="Chapman S."/>
            <person name="Cusick C."/>
            <person name="Shea T."/>
            <person name="Young S."/>
            <person name="Neafsey D."/>
            <person name="Nusbaum C."/>
            <person name="Birren B."/>
        </authorList>
    </citation>
    <scope>NUCLEOTIDE SEQUENCE [LARGE SCALE GENOMIC DNA]</scope>
    <source>
        <strain evidence="6 7">10A9_DIV0425</strain>
    </source>
</reference>
<dbReference type="Proteomes" id="UP000194933">
    <property type="component" value="Unassembled WGS sequence"/>
</dbReference>
<evidence type="ECO:0000259" key="4">
    <source>
        <dbReference type="Pfam" id="PF00370"/>
    </source>
</evidence>
<organism evidence="6 7">
    <name type="scientific">Candidatus Enterococcus wittei</name>
    <dbReference type="NCBI Taxonomy" id="1987383"/>
    <lineage>
        <taxon>Bacteria</taxon>
        <taxon>Bacillati</taxon>
        <taxon>Bacillota</taxon>
        <taxon>Bacilli</taxon>
        <taxon>Lactobacillales</taxon>
        <taxon>Enterococcaceae</taxon>
        <taxon>Enterococcus</taxon>
    </lineage>
</organism>
<dbReference type="PANTHER" id="PTHR43095">
    <property type="entry name" value="SUGAR KINASE"/>
    <property type="match status" value="1"/>
</dbReference>
<protein>
    <recommendedName>
        <fullName evidence="8">Carbohydrate kinase, FGGY family protein</fullName>
    </recommendedName>
</protein>
<name>A0A2C9XQC0_9ENTE</name>
<dbReference type="InterPro" id="IPR018484">
    <property type="entry name" value="FGGY_N"/>
</dbReference>
<dbReference type="Gene3D" id="3.30.420.40">
    <property type="match status" value="2"/>
</dbReference>
<evidence type="ECO:0000256" key="3">
    <source>
        <dbReference type="ARBA" id="ARBA00022777"/>
    </source>
</evidence>
<feature type="domain" description="Carbohydrate kinase FGGY N-terminal" evidence="4">
    <location>
        <begin position="24"/>
        <end position="227"/>
    </location>
</feature>
<dbReference type="InterPro" id="IPR050406">
    <property type="entry name" value="FGGY_Carb_Kinase"/>
</dbReference>
<dbReference type="Pfam" id="PF00370">
    <property type="entry name" value="FGGY_N"/>
    <property type="match status" value="1"/>
</dbReference>
<dbReference type="CDD" id="cd07809">
    <property type="entry name" value="ASKHA_NBD_FGGY_BaXK-like"/>
    <property type="match status" value="1"/>
</dbReference>
<evidence type="ECO:0000256" key="1">
    <source>
        <dbReference type="ARBA" id="ARBA00009156"/>
    </source>
</evidence>
<dbReference type="InterPro" id="IPR018485">
    <property type="entry name" value="FGGY_C"/>
</dbReference>
<dbReference type="STRING" id="1987383.A5844_000626"/>
<gene>
    <name evidence="6" type="ORF">A5844_000626</name>
</gene>
<accession>A0A2C9XQC0</accession>
<keyword evidence="3" id="KW-0418">Kinase</keyword>
<keyword evidence="2" id="KW-0808">Transferase</keyword>
<evidence type="ECO:0000313" key="6">
    <source>
        <dbReference type="EMBL" id="OTP12393.1"/>
    </source>
</evidence>
<evidence type="ECO:0000259" key="5">
    <source>
        <dbReference type="Pfam" id="PF02782"/>
    </source>
</evidence>
<keyword evidence="7" id="KW-1185">Reference proteome</keyword>
<dbReference type="AlphaFoldDB" id="A0A2C9XQC0"/>
<sequence>MLIDSDHEPIAAGSYDWENQLENGIWTYSLEEIWKGLQESYQRLAEEVASKYQTTISTIGTMGFSAMMHGYLAFDRKGELLVPFRTWRNATTAQAEASLTSAFQYTIPQRWSIAHLYQAILNKEPHLKKLDFFTTLAGYIHWQLTGQKVLGIGDASGMFPIHPQIKNYDPEKMAIFDQLAEKEGFSQSLKKLLPKVLLAGELAGVLTEEGAKRLDPSGQLQAGIPFCPPEGDAGTGMVATNSVGKRTGNVSAGTSAFAMIVLEKELTEVHPEIDTVTTPDGSLVAMVHTNNCSSEINAWIKLFKEFSESLGLDISSQQIYETLFMKALQAEADCGGLLSFGYHSGENITKMSEGRPLFVRQPDSTFDLANFMRMHLSSAFGAMRIGMEILKGENITVDRLVAHGGIFKTPKVAQTILASAMEAPVTVMETAGEGGAWGAAILASYSQQTEKNSLQNFLEQQVFVKSKGITIEPSESDLAGYGKFIQTYEKGLPIESVAIQQLD</sequence>
<evidence type="ECO:0000256" key="2">
    <source>
        <dbReference type="ARBA" id="ARBA00022679"/>
    </source>
</evidence>
<proteinExistence type="inferred from homology"/>
<dbReference type="InterPro" id="IPR043129">
    <property type="entry name" value="ATPase_NBD"/>
</dbReference>
<evidence type="ECO:0008006" key="8">
    <source>
        <dbReference type="Google" id="ProtNLM"/>
    </source>
</evidence>
<comment type="caution">
    <text evidence="6">The sequence shown here is derived from an EMBL/GenBank/DDBJ whole genome shotgun (WGS) entry which is preliminary data.</text>
</comment>
<evidence type="ECO:0000313" key="7">
    <source>
        <dbReference type="Proteomes" id="UP000194933"/>
    </source>
</evidence>
<feature type="domain" description="Carbohydrate kinase FGGY C-terminal" evidence="5">
    <location>
        <begin position="249"/>
        <end position="446"/>
    </location>
</feature>
<dbReference type="SUPFAM" id="SSF53067">
    <property type="entry name" value="Actin-like ATPase domain"/>
    <property type="match status" value="2"/>
</dbReference>
<dbReference type="PANTHER" id="PTHR43095:SF5">
    <property type="entry name" value="XYLULOSE KINASE"/>
    <property type="match status" value="1"/>
</dbReference>
<dbReference type="GO" id="GO:0016301">
    <property type="term" value="F:kinase activity"/>
    <property type="evidence" value="ECO:0007669"/>
    <property type="project" value="UniProtKB-KW"/>
</dbReference>
<dbReference type="GO" id="GO:0005975">
    <property type="term" value="P:carbohydrate metabolic process"/>
    <property type="evidence" value="ECO:0007669"/>
    <property type="project" value="InterPro"/>
</dbReference>
<dbReference type="Pfam" id="PF02782">
    <property type="entry name" value="FGGY_C"/>
    <property type="match status" value="1"/>
</dbReference>